<dbReference type="PRINTS" id="PR00344">
    <property type="entry name" value="BCTRLSENSOR"/>
</dbReference>
<comment type="catalytic activity">
    <reaction evidence="1">
        <text>ATP + protein L-histidine = ADP + protein N-phospho-L-histidine.</text>
        <dbReference type="EC" id="2.7.13.3"/>
    </reaction>
</comment>
<accession>A0ABY4S9C6</accession>
<keyword evidence="9" id="KW-0902">Two-component regulatory system</keyword>
<dbReference type="InterPro" id="IPR003661">
    <property type="entry name" value="HisK_dim/P_dom"/>
</dbReference>
<dbReference type="PANTHER" id="PTHR45436">
    <property type="entry name" value="SENSOR HISTIDINE KINASE YKOH"/>
    <property type="match status" value="1"/>
</dbReference>
<dbReference type="Proteomes" id="UP001056201">
    <property type="component" value="Chromosome 2"/>
</dbReference>
<dbReference type="Gene3D" id="6.10.340.10">
    <property type="match status" value="1"/>
</dbReference>
<evidence type="ECO:0000256" key="3">
    <source>
        <dbReference type="ARBA" id="ARBA00012438"/>
    </source>
</evidence>
<reference evidence="13" key="1">
    <citation type="submission" date="2022-05" db="EMBL/GenBank/DDBJ databases">
        <title>An RpoN-dependent PEP-CTERM gene is involved in floc formation of an Aquincola tertiaricarbonis strain.</title>
        <authorList>
            <person name="Qiu D."/>
            <person name="Xia M."/>
        </authorList>
    </citation>
    <scope>NUCLEOTIDE SEQUENCE</scope>
    <source>
        <strain evidence="13">RN12</strain>
    </source>
</reference>
<keyword evidence="14" id="KW-1185">Reference proteome</keyword>
<dbReference type="InterPro" id="IPR003660">
    <property type="entry name" value="HAMP_dom"/>
</dbReference>
<dbReference type="Pfam" id="PF02518">
    <property type="entry name" value="HATPase_c"/>
    <property type="match status" value="1"/>
</dbReference>
<evidence type="ECO:0000256" key="4">
    <source>
        <dbReference type="ARBA" id="ARBA00022553"/>
    </source>
</evidence>
<dbReference type="InterPro" id="IPR013727">
    <property type="entry name" value="2CSK_N"/>
</dbReference>
<dbReference type="PROSITE" id="PS50885">
    <property type="entry name" value="HAMP"/>
    <property type="match status" value="1"/>
</dbReference>
<keyword evidence="4" id="KW-0597">Phosphoprotein</keyword>
<dbReference type="Pfam" id="PF00512">
    <property type="entry name" value="HisKA"/>
    <property type="match status" value="1"/>
</dbReference>
<dbReference type="Gene3D" id="3.30.565.10">
    <property type="entry name" value="Histidine kinase-like ATPase, C-terminal domain"/>
    <property type="match status" value="1"/>
</dbReference>
<protein>
    <recommendedName>
        <fullName evidence="3">histidine kinase</fullName>
        <ecNumber evidence="3">2.7.13.3</ecNumber>
    </recommendedName>
</protein>
<evidence type="ECO:0000256" key="2">
    <source>
        <dbReference type="ARBA" id="ARBA00004370"/>
    </source>
</evidence>
<evidence type="ECO:0000256" key="6">
    <source>
        <dbReference type="ARBA" id="ARBA00022692"/>
    </source>
</evidence>
<dbReference type="SMART" id="SM00388">
    <property type="entry name" value="HisKA"/>
    <property type="match status" value="1"/>
</dbReference>
<evidence type="ECO:0000259" key="12">
    <source>
        <dbReference type="PROSITE" id="PS50885"/>
    </source>
</evidence>
<dbReference type="Gene3D" id="1.10.287.130">
    <property type="match status" value="1"/>
</dbReference>
<keyword evidence="8" id="KW-1133">Transmembrane helix</keyword>
<evidence type="ECO:0000259" key="11">
    <source>
        <dbReference type="PROSITE" id="PS50109"/>
    </source>
</evidence>
<dbReference type="EC" id="2.7.13.3" evidence="3"/>
<dbReference type="InterPro" id="IPR036890">
    <property type="entry name" value="HATPase_C_sf"/>
</dbReference>
<dbReference type="InterPro" id="IPR050428">
    <property type="entry name" value="TCS_sensor_his_kinase"/>
</dbReference>
<evidence type="ECO:0000256" key="5">
    <source>
        <dbReference type="ARBA" id="ARBA00022679"/>
    </source>
</evidence>
<keyword evidence="7 13" id="KW-0418">Kinase</keyword>
<dbReference type="InterPro" id="IPR004358">
    <property type="entry name" value="Sig_transdc_His_kin-like_C"/>
</dbReference>
<evidence type="ECO:0000256" key="8">
    <source>
        <dbReference type="ARBA" id="ARBA00022989"/>
    </source>
</evidence>
<dbReference type="Pfam" id="PF08521">
    <property type="entry name" value="2CSK_N"/>
    <property type="match status" value="1"/>
</dbReference>
<proteinExistence type="predicted"/>
<keyword evidence="6" id="KW-0812">Transmembrane</keyword>
<dbReference type="CDD" id="cd00082">
    <property type="entry name" value="HisKA"/>
    <property type="match status" value="1"/>
</dbReference>
<keyword evidence="10" id="KW-0472">Membrane</keyword>
<sequence>MKPPLLMRLRRRLARLSVRSRLLWGLLLPMLAVVALNTASLYRQALRSANTAYDRTLLASAKSLGELLAVERVAGRQRVTTSVPYSALEAFESDNRSRIFYKVLGFDGELVAGYADLPDWRGQLPPKGPYAALVDFYDDFYLDQPVRVAVLLQPVASAAGMGTATILVAETLELRQTLARQILVDTVWRQAALLAVLALVVVLVVQSATRPVRELSALLRQRREGDLTPVEAQGAPQELRPLMEATNEVMQRLQHLLDHQKRFVRDASHQLRTPLAVLKAQVQSAQRGDVPPAQALQEIATTVEGATDLANQMLALAKLEQLRQQGAPAAEDWAPIVRQVALDIAPLSADRGLDFSLDTVPARVCAHPWALRELTRNLLHNAIKHGPPGSALQVRLAVDGGEAVLTVSDEGPGIGEPLRRRLFQPFSAGEPGSGSGLGLAICREIVEPLGGRIALDNRPGPQGVQGLDAVVRLPLADNAGRP</sequence>
<evidence type="ECO:0000313" key="14">
    <source>
        <dbReference type="Proteomes" id="UP001056201"/>
    </source>
</evidence>
<dbReference type="InterPro" id="IPR003594">
    <property type="entry name" value="HATPase_dom"/>
</dbReference>
<dbReference type="PANTHER" id="PTHR45436:SF1">
    <property type="entry name" value="SENSOR PROTEIN QSEC"/>
    <property type="match status" value="1"/>
</dbReference>
<dbReference type="CDD" id="cd00075">
    <property type="entry name" value="HATPase"/>
    <property type="match status" value="1"/>
</dbReference>
<dbReference type="RefSeq" id="WP_250196878.1">
    <property type="nucleotide sequence ID" value="NZ_CP097636.1"/>
</dbReference>
<evidence type="ECO:0000256" key="7">
    <source>
        <dbReference type="ARBA" id="ARBA00022777"/>
    </source>
</evidence>
<comment type="subcellular location">
    <subcellularLocation>
        <location evidence="2">Membrane</location>
    </subcellularLocation>
</comment>
<evidence type="ECO:0000313" key="13">
    <source>
        <dbReference type="EMBL" id="URI08657.1"/>
    </source>
</evidence>
<evidence type="ECO:0000256" key="9">
    <source>
        <dbReference type="ARBA" id="ARBA00023012"/>
    </source>
</evidence>
<evidence type="ECO:0000256" key="1">
    <source>
        <dbReference type="ARBA" id="ARBA00000085"/>
    </source>
</evidence>
<evidence type="ECO:0000256" key="10">
    <source>
        <dbReference type="ARBA" id="ARBA00023136"/>
    </source>
</evidence>
<dbReference type="EMBL" id="CP097636">
    <property type="protein sequence ID" value="URI08657.1"/>
    <property type="molecule type" value="Genomic_DNA"/>
</dbReference>
<dbReference type="SUPFAM" id="SSF47384">
    <property type="entry name" value="Homodimeric domain of signal transducing histidine kinase"/>
    <property type="match status" value="1"/>
</dbReference>
<dbReference type="InterPro" id="IPR005467">
    <property type="entry name" value="His_kinase_dom"/>
</dbReference>
<organism evidence="13 14">
    <name type="scientific">Aquincola tertiaricarbonis</name>
    <dbReference type="NCBI Taxonomy" id="391953"/>
    <lineage>
        <taxon>Bacteria</taxon>
        <taxon>Pseudomonadati</taxon>
        <taxon>Pseudomonadota</taxon>
        <taxon>Betaproteobacteria</taxon>
        <taxon>Burkholderiales</taxon>
        <taxon>Sphaerotilaceae</taxon>
        <taxon>Aquincola</taxon>
    </lineage>
</organism>
<feature type="domain" description="HAMP" evidence="12">
    <location>
        <begin position="206"/>
        <end position="258"/>
    </location>
</feature>
<feature type="domain" description="Histidine kinase" evidence="11">
    <location>
        <begin position="266"/>
        <end position="477"/>
    </location>
</feature>
<dbReference type="SUPFAM" id="SSF55874">
    <property type="entry name" value="ATPase domain of HSP90 chaperone/DNA topoisomerase II/histidine kinase"/>
    <property type="match status" value="1"/>
</dbReference>
<dbReference type="InterPro" id="IPR036097">
    <property type="entry name" value="HisK_dim/P_sf"/>
</dbReference>
<dbReference type="SMART" id="SM00387">
    <property type="entry name" value="HATPase_c"/>
    <property type="match status" value="1"/>
</dbReference>
<dbReference type="GO" id="GO:0016301">
    <property type="term" value="F:kinase activity"/>
    <property type="evidence" value="ECO:0007669"/>
    <property type="project" value="UniProtKB-KW"/>
</dbReference>
<keyword evidence="5" id="KW-0808">Transferase</keyword>
<gene>
    <name evidence="13" type="ORF">MW290_24055</name>
</gene>
<dbReference type="PROSITE" id="PS50109">
    <property type="entry name" value="HIS_KIN"/>
    <property type="match status" value="1"/>
</dbReference>
<dbReference type="CDD" id="cd06225">
    <property type="entry name" value="HAMP"/>
    <property type="match status" value="1"/>
</dbReference>
<name>A0ABY4S9C6_AQUTE</name>